<name>A0A318E431_9GAMM</name>
<comment type="similarity">
    <text evidence="8">Belongs to the MobA family.</text>
</comment>
<dbReference type="GO" id="GO:0005525">
    <property type="term" value="F:GTP binding"/>
    <property type="evidence" value="ECO:0007669"/>
    <property type="project" value="UniProtKB-UniRule"/>
</dbReference>
<comment type="caution">
    <text evidence="8">Lacks conserved residue(s) required for the propagation of feature annotation.</text>
</comment>
<comment type="domain">
    <text evidence="8">The N-terminal domain determines nucleotide recognition and specific binding, while the C-terminal domain determines the specific binding to the target protein.</text>
</comment>
<dbReference type="EC" id="2.7.7.77" evidence="8"/>
<dbReference type="Gene3D" id="3.90.550.10">
    <property type="entry name" value="Spore Coat Polysaccharide Biosynthesis Protein SpsA, Chain A"/>
    <property type="match status" value="1"/>
</dbReference>
<keyword evidence="2 8" id="KW-0808">Transferase</keyword>
<evidence type="ECO:0000256" key="4">
    <source>
        <dbReference type="ARBA" id="ARBA00022741"/>
    </source>
</evidence>
<comment type="subcellular location">
    <subcellularLocation>
        <location evidence="8">Cytoplasm</location>
    </subcellularLocation>
</comment>
<gene>
    <name evidence="8" type="primary">mobA</name>
    <name evidence="10" type="ORF">C8D93_111163</name>
</gene>
<evidence type="ECO:0000256" key="8">
    <source>
        <dbReference type="HAMAP-Rule" id="MF_00316"/>
    </source>
</evidence>
<dbReference type="Proteomes" id="UP000248330">
    <property type="component" value="Unassembled WGS sequence"/>
</dbReference>
<keyword evidence="7 8" id="KW-0501">Molybdenum cofactor biosynthesis</keyword>
<comment type="caution">
    <text evidence="10">The sequence shown here is derived from an EMBL/GenBank/DDBJ whole genome shotgun (WGS) entry which is preliminary data.</text>
</comment>
<keyword evidence="3 8" id="KW-0479">Metal-binding</keyword>
<dbReference type="CDD" id="cd02503">
    <property type="entry name" value="MobA"/>
    <property type="match status" value="1"/>
</dbReference>
<feature type="binding site" evidence="8">
    <location>
        <position position="29"/>
    </location>
    <ligand>
        <name>GTP</name>
        <dbReference type="ChEBI" id="CHEBI:37565"/>
    </ligand>
</feature>
<accession>A0A318E431</accession>
<evidence type="ECO:0000256" key="5">
    <source>
        <dbReference type="ARBA" id="ARBA00022842"/>
    </source>
</evidence>
<feature type="domain" description="MobA-like NTP transferase" evidence="9">
    <location>
        <begin position="13"/>
        <end position="168"/>
    </location>
</feature>
<feature type="binding site" evidence="8">
    <location>
        <begin position="16"/>
        <end position="18"/>
    </location>
    <ligand>
        <name>GTP</name>
        <dbReference type="ChEBI" id="CHEBI:37565"/>
    </ligand>
</feature>
<dbReference type="GO" id="GO:1902758">
    <property type="term" value="P:bis(molybdopterin guanine dinucleotide)molybdenum biosynthetic process"/>
    <property type="evidence" value="ECO:0007669"/>
    <property type="project" value="TreeGrafter"/>
</dbReference>
<dbReference type="SUPFAM" id="SSF53448">
    <property type="entry name" value="Nucleotide-diphospho-sugar transferases"/>
    <property type="match status" value="1"/>
</dbReference>
<evidence type="ECO:0000256" key="3">
    <source>
        <dbReference type="ARBA" id="ARBA00022723"/>
    </source>
</evidence>
<dbReference type="RefSeq" id="WP_170124088.1">
    <property type="nucleotide sequence ID" value="NZ_CAWNXA010000011.1"/>
</dbReference>
<keyword evidence="11" id="KW-1185">Reference proteome</keyword>
<evidence type="ECO:0000313" key="11">
    <source>
        <dbReference type="Proteomes" id="UP000248330"/>
    </source>
</evidence>
<dbReference type="PANTHER" id="PTHR19136:SF81">
    <property type="entry name" value="MOLYBDENUM COFACTOR GUANYLYLTRANSFERASE"/>
    <property type="match status" value="1"/>
</dbReference>
<evidence type="ECO:0000313" key="10">
    <source>
        <dbReference type="EMBL" id="PXV64991.1"/>
    </source>
</evidence>
<dbReference type="Pfam" id="PF12804">
    <property type="entry name" value="NTP_transf_3"/>
    <property type="match status" value="1"/>
</dbReference>
<dbReference type="AlphaFoldDB" id="A0A318E431"/>
<reference evidence="10 11" key="1">
    <citation type="submission" date="2018-04" db="EMBL/GenBank/DDBJ databases">
        <title>Genomic Encyclopedia of Type Strains, Phase IV (KMG-IV): sequencing the most valuable type-strain genomes for metagenomic binning, comparative biology and taxonomic classification.</title>
        <authorList>
            <person name="Goeker M."/>
        </authorList>
    </citation>
    <scope>NUCLEOTIDE SEQUENCE [LARGE SCALE GENOMIC DNA]</scope>
    <source>
        <strain evidence="10 11">DSM 104150</strain>
    </source>
</reference>
<dbReference type="InterPro" id="IPR029044">
    <property type="entry name" value="Nucleotide-diphossugar_trans"/>
</dbReference>
<dbReference type="EMBL" id="QICN01000011">
    <property type="protein sequence ID" value="PXV64991.1"/>
    <property type="molecule type" value="Genomic_DNA"/>
</dbReference>
<protein>
    <recommendedName>
        <fullName evidence="8">Molybdenum cofactor guanylyltransferase</fullName>
        <shortName evidence="8">MoCo guanylyltransferase</shortName>
        <ecNumber evidence="8">2.7.7.77</ecNumber>
    </recommendedName>
    <alternativeName>
        <fullName evidence="8">GTP:molybdopterin guanylyltransferase</fullName>
    </alternativeName>
    <alternativeName>
        <fullName evidence="8">Mo-MPT guanylyltransferase</fullName>
    </alternativeName>
    <alternativeName>
        <fullName evidence="8">Molybdopterin guanylyltransferase</fullName>
    </alternativeName>
    <alternativeName>
        <fullName evidence="8">Molybdopterin-guanine dinucleotide synthase</fullName>
        <shortName evidence="8">MGD synthase</shortName>
    </alternativeName>
</protein>
<feature type="binding site" evidence="8">
    <location>
        <position position="105"/>
    </location>
    <ligand>
        <name>Mg(2+)</name>
        <dbReference type="ChEBI" id="CHEBI:18420"/>
    </ligand>
</feature>
<keyword evidence="10" id="KW-0548">Nucleotidyltransferase</keyword>
<dbReference type="GO" id="GO:0046872">
    <property type="term" value="F:metal ion binding"/>
    <property type="evidence" value="ECO:0007669"/>
    <property type="project" value="UniProtKB-KW"/>
</dbReference>
<dbReference type="PANTHER" id="PTHR19136">
    <property type="entry name" value="MOLYBDENUM COFACTOR GUANYLYLTRANSFERASE"/>
    <property type="match status" value="1"/>
</dbReference>
<proteinExistence type="inferred from homology"/>
<evidence type="ECO:0000256" key="2">
    <source>
        <dbReference type="ARBA" id="ARBA00022679"/>
    </source>
</evidence>
<feature type="binding site" evidence="8">
    <location>
        <position position="75"/>
    </location>
    <ligand>
        <name>GTP</name>
        <dbReference type="ChEBI" id="CHEBI:37565"/>
    </ligand>
</feature>
<comment type="function">
    <text evidence="8">Transfers a GMP moiety from GTP to Mo-molybdopterin (Mo-MPT) cofactor (Moco or molybdenum cofactor) to form Mo-molybdopterin guanine dinucleotide (Mo-MGD) cofactor.</text>
</comment>
<evidence type="ECO:0000256" key="1">
    <source>
        <dbReference type="ARBA" id="ARBA00022490"/>
    </source>
</evidence>
<keyword evidence="1 8" id="KW-0963">Cytoplasm</keyword>
<dbReference type="InterPro" id="IPR013482">
    <property type="entry name" value="Molybde_CF_guanTrfase"/>
</dbReference>
<organism evidence="10 11">
    <name type="scientific">Sinimarinibacterium flocculans</name>
    <dbReference type="NCBI Taxonomy" id="985250"/>
    <lineage>
        <taxon>Bacteria</taxon>
        <taxon>Pseudomonadati</taxon>
        <taxon>Pseudomonadota</taxon>
        <taxon>Gammaproteobacteria</taxon>
        <taxon>Nevskiales</taxon>
        <taxon>Nevskiaceae</taxon>
        <taxon>Sinimarinibacterium</taxon>
    </lineage>
</organism>
<comment type="catalytic activity">
    <reaction evidence="8">
        <text>Mo-molybdopterin + GTP + H(+) = Mo-molybdopterin guanine dinucleotide + diphosphate</text>
        <dbReference type="Rhea" id="RHEA:34243"/>
        <dbReference type="ChEBI" id="CHEBI:15378"/>
        <dbReference type="ChEBI" id="CHEBI:33019"/>
        <dbReference type="ChEBI" id="CHEBI:37565"/>
        <dbReference type="ChEBI" id="CHEBI:71302"/>
        <dbReference type="ChEBI" id="CHEBI:71310"/>
        <dbReference type="EC" id="2.7.7.77"/>
    </reaction>
</comment>
<keyword evidence="6 8" id="KW-0342">GTP-binding</keyword>
<sequence>MIRAAEPQRRVTGVVLAGGRGQRMDGRDKGLLLREGRTLAERQLDALRPQVDALMISANRNLDHYASFSAEVVRDAQPGFAGPLAGIAAAARQARSAWIACVPCDTLALPADLVARLLDAAQDADRDAAYAKDVDGPQYVVCALRTTLAGALAQAAASPRRAVRDFLHARGAVAVTFAGWRCANLNTPEALAC</sequence>
<evidence type="ECO:0000256" key="6">
    <source>
        <dbReference type="ARBA" id="ARBA00023134"/>
    </source>
</evidence>
<comment type="cofactor">
    <cofactor evidence="8">
        <name>Mg(2+)</name>
        <dbReference type="ChEBI" id="CHEBI:18420"/>
    </cofactor>
</comment>
<dbReference type="GO" id="GO:0061603">
    <property type="term" value="F:molybdenum cofactor guanylyltransferase activity"/>
    <property type="evidence" value="ECO:0007669"/>
    <property type="project" value="UniProtKB-EC"/>
</dbReference>
<dbReference type="InterPro" id="IPR025877">
    <property type="entry name" value="MobA-like_NTP_Trfase"/>
</dbReference>
<keyword evidence="5 8" id="KW-0460">Magnesium</keyword>
<dbReference type="GO" id="GO:0005737">
    <property type="term" value="C:cytoplasm"/>
    <property type="evidence" value="ECO:0007669"/>
    <property type="project" value="UniProtKB-SubCell"/>
</dbReference>
<dbReference type="NCBIfam" id="TIGR02665">
    <property type="entry name" value="molyb_mobA"/>
    <property type="match status" value="1"/>
</dbReference>
<feature type="binding site" evidence="8">
    <location>
        <position position="105"/>
    </location>
    <ligand>
        <name>GTP</name>
        <dbReference type="ChEBI" id="CHEBI:37565"/>
    </ligand>
</feature>
<evidence type="ECO:0000256" key="7">
    <source>
        <dbReference type="ARBA" id="ARBA00023150"/>
    </source>
</evidence>
<comment type="subunit">
    <text evidence="8">Monomer.</text>
</comment>
<keyword evidence="4 8" id="KW-0547">Nucleotide-binding</keyword>
<dbReference type="HAMAP" id="MF_00316">
    <property type="entry name" value="MobA"/>
    <property type="match status" value="1"/>
</dbReference>
<evidence type="ECO:0000259" key="9">
    <source>
        <dbReference type="Pfam" id="PF12804"/>
    </source>
</evidence>